<dbReference type="GO" id="GO:0003677">
    <property type="term" value="F:DNA binding"/>
    <property type="evidence" value="ECO:0007669"/>
    <property type="project" value="InterPro"/>
</dbReference>
<feature type="region of interest" description="Disordered" evidence="1">
    <location>
        <begin position="1"/>
        <end position="31"/>
    </location>
</feature>
<dbReference type="Proteomes" id="UP000248886">
    <property type="component" value="Unassembled WGS sequence"/>
</dbReference>
<dbReference type="AlphaFoldDB" id="A0A2W1K5W4"/>
<comment type="caution">
    <text evidence="3">The sequence shown here is derived from an EMBL/GenBank/DDBJ whole genome shotgun (WGS) entry which is preliminary data.</text>
</comment>
<organism evidence="3 4">
    <name type="scientific">Acidithiobacillus ferrooxidans</name>
    <name type="common">Thiobacillus ferrooxidans</name>
    <dbReference type="NCBI Taxonomy" id="920"/>
    <lineage>
        <taxon>Bacteria</taxon>
        <taxon>Pseudomonadati</taxon>
        <taxon>Pseudomonadota</taxon>
        <taxon>Acidithiobacillia</taxon>
        <taxon>Acidithiobacillales</taxon>
        <taxon>Acidithiobacillaceae</taxon>
        <taxon>Acidithiobacillus</taxon>
    </lineage>
</organism>
<evidence type="ECO:0000313" key="4">
    <source>
        <dbReference type="Proteomes" id="UP000248886"/>
    </source>
</evidence>
<accession>A0A2W1K5W4</accession>
<dbReference type="EMBL" id="QKQP01000001">
    <property type="protein sequence ID" value="PZD82033.1"/>
    <property type="molecule type" value="Genomic_DNA"/>
</dbReference>
<dbReference type="GO" id="GO:0006355">
    <property type="term" value="P:regulation of DNA-templated transcription"/>
    <property type="evidence" value="ECO:0007669"/>
    <property type="project" value="InterPro"/>
</dbReference>
<feature type="compositionally biased region" description="Polar residues" evidence="1">
    <location>
        <begin position="1"/>
        <end position="11"/>
    </location>
</feature>
<dbReference type="Gene3D" id="1.10.10.10">
    <property type="entry name" value="Winged helix-like DNA-binding domain superfamily/Winged helix DNA-binding domain"/>
    <property type="match status" value="1"/>
</dbReference>
<dbReference type="RefSeq" id="WP_054608749.1">
    <property type="nucleotide sequence ID" value="NZ_AP025160.1"/>
</dbReference>
<sequence length="168" mass="18148">METKTPEAQTESPHETAAPSKEGGGSPMSMGMKMMKKMMGQHSHGSGGSMAMMQKMMGQKGEEAESGDNPMQQMMGTCMGMCTEMLNTMRRTTSLAVYAQPELHQLFEEWLAAREGDVLKLIEERGGSLDPEALAAALSMSPASVTALLAHLQNQGKIRLHAETVEKS</sequence>
<protein>
    <submittedName>
        <fullName evidence="3">MarR family transcriptional regulator</fullName>
    </submittedName>
</protein>
<gene>
    <name evidence="3" type="ORF">DN052_02965</name>
</gene>
<evidence type="ECO:0000256" key="1">
    <source>
        <dbReference type="SAM" id="MobiDB-lite"/>
    </source>
</evidence>
<evidence type="ECO:0000313" key="3">
    <source>
        <dbReference type="EMBL" id="PZD82033.1"/>
    </source>
</evidence>
<reference evidence="3 4" key="1">
    <citation type="submission" date="2018-06" db="EMBL/GenBank/DDBJ databases">
        <title>Draft sequence of Acidithiobacillus ferrooxidans CCM 4253.</title>
        <authorList>
            <person name="Moya-Beltran A."/>
            <person name="Castro M."/>
            <person name="Covarrubias P.C."/>
            <person name="Issotta F."/>
            <person name="Janiczek O."/>
            <person name="Mandl M."/>
            <person name="Kucera J."/>
            <person name="Quatrini R."/>
        </authorList>
    </citation>
    <scope>NUCLEOTIDE SEQUENCE [LARGE SCALE GENOMIC DNA]</scope>
    <source>
        <strain evidence="3 4">CCM 4253</strain>
    </source>
</reference>
<evidence type="ECO:0000259" key="2">
    <source>
        <dbReference type="Pfam" id="PF09339"/>
    </source>
</evidence>
<proteinExistence type="predicted"/>
<dbReference type="InterPro" id="IPR036390">
    <property type="entry name" value="WH_DNA-bd_sf"/>
</dbReference>
<dbReference type="InterPro" id="IPR005471">
    <property type="entry name" value="Tscrpt_reg_IclR_N"/>
</dbReference>
<dbReference type="OrthoDB" id="7068207at2"/>
<dbReference type="SUPFAM" id="SSF46785">
    <property type="entry name" value="Winged helix' DNA-binding domain"/>
    <property type="match status" value="1"/>
</dbReference>
<dbReference type="Pfam" id="PF09339">
    <property type="entry name" value="HTH_IclR"/>
    <property type="match status" value="1"/>
</dbReference>
<name>A0A2W1K5W4_ACIFR</name>
<feature type="domain" description="HTH iclR-type" evidence="2">
    <location>
        <begin position="117"/>
        <end position="157"/>
    </location>
</feature>
<dbReference type="InterPro" id="IPR036388">
    <property type="entry name" value="WH-like_DNA-bd_sf"/>
</dbReference>